<protein>
    <recommendedName>
        <fullName evidence="4">Exo-alpha-sialidase</fullName>
    </recommendedName>
</protein>
<dbReference type="PROSITE" id="PS51257">
    <property type="entry name" value="PROKAR_LIPOPROTEIN"/>
    <property type="match status" value="1"/>
</dbReference>
<feature type="region of interest" description="Disordered" evidence="1">
    <location>
        <begin position="29"/>
        <end position="48"/>
    </location>
</feature>
<dbReference type="EMBL" id="JAATEO010000001">
    <property type="protein sequence ID" value="NJP30724.1"/>
    <property type="molecule type" value="Genomic_DNA"/>
</dbReference>
<gene>
    <name evidence="2" type="ORF">HCJ94_01630</name>
</gene>
<organism evidence="2 3">
    <name type="scientific">Micromonospora thermarum</name>
    <dbReference type="NCBI Taxonomy" id="2720024"/>
    <lineage>
        <taxon>Bacteria</taxon>
        <taxon>Bacillati</taxon>
        <taxon>Actinomycetota</taxon>
        <taxon>Actinomycetes</taxon>
        <taxon>Micromonosporales</taxon>
        <taxon>Micromonosporaceae</taxon>
        <taxon>Micromonospora</taxon>
    </lineage>
</organism>
<evidence type="ECO:0008006" key="4">
    <source>
        <dbReference type="Google" id="ProtNLM"/>
    </source>
</evidence>
<reference evidence="2 3" key="1">
    <citation type="submission" date="2020-03" db="EMBL/GenBank/DDBJ databases">
        <title>WGS of actinomycetes isolated from Thailand.</title>
        <authorList>
            <person name="Thawai C."/>
        </authorList>
    </citation>
    <scope>NUCLEOTIDE SEQUENCE [LARGE SCALE GENOMIC DNA]</scope>
    <source>
        <strain evidence="2 3">HSS6-12</strain>
    </source>
</reference>
<dbReference type="InterPro" id="IPR015943">
    <property type="entry name" value="WD40/YVTN_repeat-like_dom_sf"/>
</dbReference>
<evidence type="ECO:0000313" key="2">
    <source>
        <dbReference type="EMBL" id="NJP30724.1"/>
    </source>
</evidence>
<dbReference type="Gene3D" id="2.130.10.10">
    <property type="entry name" value="YVTN repeat-like/Quinoprotein amine dehydrogenase"/>
    <property type="match status" value="1"/>
</dbReference>
<sequence>MIERRLPWLAVLLPLLTACSVGDIRRDPPARTVPAGPSAAVSQTPGPPPTAVAVAETRRVQVAVPKGYDHPYVEFVDASHGYALFASCGDRPPGGDCPALLYATTDGGRSWRKLRHPRPVADNQQVYVATGVLTLLSEPYGWWTSTDGGRTFRHTAGEAGPAEWRAAQGRFQIVETEGGVGRWDGDGLDRLPAQPRVRGLNTVDESRGLLVAAGAAGGLPYAAVSTDEGRSWRATPVPAPASGDVGITRVEAAPDGELWLIGERPDRTGFPALWRWAGSWQPVRAEGHPERASLPALLGGGRAAVVSSRGAGVVAGGRYTDVPWPVSPEHYLRVLDDGTLTAAAPHELLLARPPFTTWTRVVLETA</sequence>
<proteinExistence type="predicted"/>
<keyword evidence="3" id="KW-1185">Reference proteome</keyword>
<comment type="caution">
    <text evidence="2">The sequence shown here is derived from an EMBL/GenBank/DDBJ whole genome shotgun (WGS) entry which is preliminary data.</text>
</comment>
<dbReference type="SUPFAM" id="SSF110296">
    <property type="entry name" value="Oligoxyloglucan reducing end-specific cellobiohydrolase"/>
    <property type="match status" value="1"/>
</dbReference>
<evidence type="ECO:0000313" key="3">
    <source>
        <dbReference type="Proteomes" id="UP000783871"/>
    </source>
</evidence>
<dbReference type="RefSeq" id="WP_167999137.1">
    <property type="nucleotide sequence ID" value="NZ_JAATEO010000001.1"/>
</dbReference>
<dbReference type="Proteomes" id="UP000783871">
    <property type="component" value="Unassembled WGS sequence"/>
</dbReference>
<name>A0ABX0Z313_9ACTN</name>
<accession>A0ABX0Z313</accession>
<evidence type="ECO:0000256" key="1">
    <source>
        <dbReference type="SAM" id="MobiDB-lite"/>
    </source>
</evidence>